<gene>
    <name evidence="2" type="ORF">NM04_07095</name>
</gene>
<evidence type="ECO:0000313" key="2">
    <source>
        <dbReference type="EMBL" id="RNF31437.1"/>
    </source>
</evidence>
<dbReference type="InterPro" id="IPR036063">
    <property type="entry name" value="Smr_dom_sf"/>
</dbReference>
<dbReference type="SMART" id="SM00463">
    <property type="entry name" value="SMR"/>
    <property type="match status" value="1"/>
</dbReference>
<evidence type="ECO:0000259" key="1">
    <source>
        <dbReference type="PROSITE" id="PS50828"/>
    </source>
</evidence>
<dbReference type="AlphaFoldDB" id="A0A422QN67"/>
<organism evidence="2 3">
    <name type="scientific">Massilia aurea</name>
    <dbReference type="NCBI Taxonomy" id="373040"/>
    <lineage>
        <taxon>Bacteria</taxon>
        <taxon>Pseudomonadati</taxon>
        <taxon>Pseudomonadota</taxon>
        <taxon>Betaproteobacteria</taxon>
        <taxon>Burkholderiales</taxon>
        <taxon>Oxalobacteraceae</taxon>
        <taxon>Telluria group</taxon>
        <taxon>Massilia</taxon>
    </lineage>
</organism>
<reference evidence="2" key="1">
    <citation type="submission" date="2014-10" db="EMBL/GenBank/DDBJ databases">
        <title>Massilia sp. genome.</title>
        <authorList>
            <person name="Xu B."/>
            <person name="Dai L."/>
            <person name="Huang Z."/>
        </authorList>
    </citation>
    <scope>NUCLEOTIDE SEQUENCE [LARGE SCALE GENOMIC DNA]</scope>
    <source>
        <strain evidence="2">CFS-1</strain>
    </source>
</reference>
<dbReference type="PROSITE" id="PS50828">
    <property type="entry name" value="SMR"/>
    <property type="match status" value="1"/>
</dbReference>
<proteinExistence type="predicted"/>
<comment type="caution">
    <text evidence="2">The sequence shown here is derived from an EMBL/GenBank/DDBJ whole genome shotgun (WGS) entry which is preliminary data.</text>
</comment>
<name>A0A422QN67_9BURK</name>
<dbReference type="InterPro" id="IPR002625">
    <property type="entry name" value="Smr_dom"/>
</dbReference>
<protein>
    <submittedName>
        <fullName evidence="2">DNA mismatch repair protein MutS</fullName>
    </submittedName>
</protein>
<dbReference type="SUPFAM" id="SSF160443">
    <property type="entry name" value="SMR domain-like"/>
    <property type="match status" value="1"/>
</dbReference>
<dbReference type="PANTHER" id="PTHR35562">
    <property type="entry name" value="DNA ENDONUCLEASE SMRA-RELATED"/>
    <property type="match status" value="1"/>
</dbReference>
<dbReference type="EMBL" id="JSAB01000061">
    <property type="protein sequence ID" value="RNF31437.1"/>
    <property type="molecule type" value="Genomic_DNA"/>
</dbReference>
<keyword evidence="3" id="KW-1185">Reference proteome</keyword>
<dbReference type="PANTHER" id="PTHR35562:SF2">
    <property type="entry name" value="DNA ENDONUCLEASE SMRA-RELATED"/>
    <property type="match status" value="1"/>
</dbReference>
<dbReference type="Gene3D" id="3.30.1370.110">
    <property type="match status" value="1"/>
</dbReference>
<feature type="domain" description="Smr" evidence="1">
    <location>
        <begin position="140"/>
        <end position="221"/>
    </location>
</feature>
<dbReference type="OrthoDB" id="9808881at2"/>
<sequence length="226" mass="25504">MAGMKDFAQLKGLRDQLKEDERVRAIEQAEREKRERIARERAVEFRTSMEGITKMPESDRYVHRPVYVAPNRAAQARAQLSPEDETADVLRASMSDELSDLFDVEGMLDEDPSMSYARDGVGPDVVKKLRKRHWPIQDELDLHGLTRDGARDALTDFLHRANRRGMRCVRIIHGIGYGSPKGEPVLRSIVHSWLVQKNEVIAFCAAGRSDGGHGALIALLRPALHD</sequence>
<evidence type="ECO:0000313" key="3">
    <source>
        <dbReference type="Proteomes" id="UP000283254"/>
    </source>
</evidence>
<dbReference type="RefSeq" id="WP_123068838.1">
    <property type="nucleotide sequence ID" value="NZ_JSAB01000061.1"/>
</dbReference>
<dbReference type="Proteomes" id="UP000283254">
    <property type="component" value="Unassembled WGS sequence"/>
</dbReference>
<accession>A0A422QN67</accession>
<dbReference type="Pfam" id="PF01713">
    <property type="entry name" value="Smr"/>
    <property type="match status" value="1"/>
</dbReference>